<sequence length="48" mass="5452">MTDKNKNQIVLYQSSDGGTSLEVHLDHETVWLTQKQMAELFGKNSDTI</sequence>
<dbReference type="Proteomes" id="UP000618926">
    <property type="component" value="Unassembled WGS sequence"/>
</dbReference>
<evidence type="ECO:0008006" key="3">
    <source>
        <dbReference type="Google" id="ProtNLM"/>
    </source>
</evidence>
<organism evidence="1 2">
    <name type="scientific">Geobacter anodireducens</name>
    <dbReference type="NCBI Taxonomy" id="1340425"/>
    <lineage>
        <taxon>Bacteria</taxon>
        <taxon>Pseudomonadati</taxon>
        <taxon>Thermodesulfobacteriota</taxon>
        <taxon>Desulfuromonadia</taxon>
        <taxon>Geobacterales</taxon>
        <taxon>Geobacteraceae</taxon>
        <taxon>Geobacter</taxon>
    </lineage>
</organism>
<dbReference type="RefSeq" id="WP_158514098.1">
    <property type="nucleotide sequence ID" value="NZ_JADBFD010000007.1"/>
</dbReference>
<keyword evidence="2" id="KW-1185">Reference proteome</keyword>
<name>A0ABR9NTR7_9BACT</name>
<reference evidence="1 2" key="1">
    <citation type="submission" date="2020-10" db="EMBL/GenBank/DDBJ databases">
        <title>Investigation of anaerobic biodegradation of phenanthrene by a sulfate-dependent Geobacter anodireducens strain PheS2.</title>
        <authorList>
            <person name="Zhang Z."/>
        </authorList>
    </citation>
    <scope>NUCLEOTIDE SEQUENCE [LARGE SCALE GENOMIC DNA]</scope>
    <source>
        <strain evidence="1 2">PheS2</strain>
    </source>
</reference>
<evidence type="ECO:0000313" key="1">
    <source>
        <dbReference type="EMBL" id="MBE2887653.1"/>
    </source>
</evidence>
<dbReference type="PANTHER" id="PTHR35810">
    <property type="entry name" value="CYTOPLASMIC PROTEIN-RELATED"/>
    <property type="match status" value="1"/>
</dbReference>
<comment type="caution">
    <text evidence="1">The sequence shown here is derived from an EMBL/GenBank/DDBJ whole genome shotgun (WGS) entry which is preliminary data.</text>
</comment>
<proteinExistence type="predicted"/>
<evidence type="ECO:0000313" key="2">
    <source>
        <dbReference type="Proteomes" id="UP000618926"/>
    </source>
</evidence>
<dbReference type="EMBL" id="JADBFD010000007">
    <property type="protein sequence ID" value="MBE2887653.1"/>
    <property type="molecule type" value="Genomic_DNA"/>
</dbReference>
<dbReference type="PANTHER" id="PTHR35810:SF1">
    <property type="entry name" value="CYTOPLASMIC PROTEIN"/>
    <property type="match status" value="1"/>
</dbReference>
<accession>A0ABR9NTR7</accession>
<gene>
    <name evidence="1" type="ORF">IIE05_06695</name>
</gene>
<protein>
    <recommendedName>
        <fullName evidence="3">Virulence protein</fullName>
    </recommendedName>
</protein>